<comment type="caution">
    <text evidence="2">The sequence shown here is derived from an EMBL/GenBank/DDBJ whole genome shotgun (WGS) entry which is preliminary data.</text>
</comment>
<gene>
    <name evidence="2" type="ORF">INT43_004438</name>
</gene>
<dbReference type="AlphaFoldDB" id="A0A8H7PIK8"/>
<feature type="chain" id="PRO_5034898439" evidence="1">
    <location>
        <begin position="19"/>
        <end position="126"/>
    </location>
</feature>
<evidence type="ECO:0000313" key="2">
    <source>
        <dbReference type="EMBL" id="KAG2174415.1"/>
    </source>
</evidence>
<feature type="signal peptide" evidence="1">
    <location>
        <begin position="1"/>
        <end position="18"/>
    </location>
</feature>
<evidence type="ECO:0000256" key="1">
    <source>
        <dbReference type="SAM" id="SignalP"/>
    </source>
</evidence>
<reference evidence="2" key="1">
    <citation type="submission" date="2020-12" db="EMBL/GenBank/DDBJ databases">
        <title>Metabolic potential, ecology and presence of endohyphal bacteria is reflected in genomic diversity of Mucoromycotina.</title>
        <authorList>
            <person name="Muszewska A."/>
            <person name="Okrasinska A."/>
            <person name="Steczkiewicz K."/>
            <person name="Drgas O."/>
            <person name="Orlowska M."/>
            <person name="Perlinska-Lenart U."/>
            <person name="Aleksandrzak-Piekarczyk T."/>
            <person name="Szatraj K."/>
            <person name="Zielenkiewicz U."/>
            <person name="Pilsyk S."/>
            <person name="Malc E."/>
            <person name="Mieczkowski P."/>
            <person name="Kruszewska J.S."/>
            <person name="Biernat P."/>
            <person name="Pawlowska J."/>
        </authorList>
    </citation>
    <scope>NUCLEOTIDE SEQUENCE</scope>
    <source>
        <strain evidence="2">WA0000067209</strain>
    </source>
</reference>
<proteinExistence type="predicted"/>
<dbReference type="Proteomes" id="UP000654370">
    <property type="component" value="Unassembled WGS sequence"/>
</dbReference>
<evidence type="ECO:0000313" key="3">
    <source>
        <dbReference type="Proteomes" id="UP000654370"/>
    </source>
</evidence>
<accession>A0A8H7PIK8</accession>
<organism evidence="2 3">
    <name type="scientific">Mortierella isabellina</name>
    <name type="common">Filamentous fungus</name>
    <name type="synonym">Umbelopsis isabellina</name>
    <dbReference type="NCBI Taxonomy" id="91625"/>
    <lineage>
        <taxon>Eukaryota</taxon>
        <taxon>Fungi</taxon>
        <taxon>Fungi incertae sedis</taxon>
        <taxon>Mucoromycota</taxon>
        <taxon>Mucoromycotina</taxon>
        <taxon>Umbelopsidomycetes</taxon>
        <taxon>Umbelopsidales</taxon>
        <taxon>Umbelopsidaceae</taxon>
        <taxon>Umbelopsis</taxon>
    </lineage>
</organism>
<protein>
    <submittedName>
        <fullName evidence="2">Uncharacterized protein</fullName>
    </submittedName>
</protein>
<dbReference type="EMBL" id="JAEPQZ010000013">
    <property type="protein sequence ID" value="KAG2174415.1"/>
    <property type="molecule type" value="Genomic_DNA"/>
</dbReference>
<dbReference type="OrthoDB" id="2281003at2759"/>
<keyword evidence="3" id="KW-1185">Reference proteome</keyword>
<name>A0A8H7PIK8_MORIS</name>
<sequence>MAVFLPLLVIGGAPVCYATYKVFETVDQETAHLLASNDKEQGPTSFFTAAAVSTASIGIMSKYTFTPQTRHRLFFAKVAPSADLRVASIKVAGELLARLTIVLCGAAAAGSASGRVVAMKTGRHNK</sequence>
<keyword evidence="1" id="KW-0732">Signal</keyword>